<accession>A0AAE3YC40</accession>
<evidence type="ECO:0000313" key="1">
    <source>
        <dbReference type="EMBL" id="MDR6528685.1"/>
    </source>
</evidence>
<dbReference type="Proteomes" id="UP000256491">
    <property type="component" value="Unassembled WGS sequence"/>
</dbReference>
<protein>
    <submittedName>
        <fullName evidence="1 2">Bacteriocin</fullName>
    </submittedName>
</protein>
<sequence length="65" mass="7093">MKAKILTKGKKLNKKELKTIAGGMLDCMPAQVICSPNLEPCESHVDENGCSMISPFCGQKICRPQ</sequence>
<dbReference type="EMBL" id="JAVDQY010000005">
    <property type="protein sequence ID" value="MDR6528685.1"/>
    <property type="molecule type" value="Genomic_DNA"/>
</dbReference>
<reference evidence="2 3" key="1">
    <citation type="journal article" date="2010" name="Syst. Appl. Microbiol.">
        <title>Four new species of Chryseobacterium from the rhizosphere of coastal sand dune plants, Chryseobacterium elymi sp. nov., Chryseobacterium hagamense sp. nov., Chryseobacterium lathyri sp. nov. and Chryseobacterium rhizosphaerae sp. nov.</title>
        <authorList>
            <person name="Cho S.H."/>
            <person name="Lee K.S."/>
            <person name="Shin D.S."/>
            <person name="Han J.H."/>
            <person name="Park K.S."/>
            <person name="Lee C.H."/>
            <person name="Park K.H."/>
            <person name="Kim S.B."/>
        </authorList>
    </citation>
    <scope>NUCLEOTIDE SEQUENCE [LARGE SCALE GENOMIC DNA]</scope>
    <source>
        <strain evidence="2 3">KCTC 22548</strain>
    </source>
</reference>
<dbReference type="RefSeq" id="WP_047485801.1">
    <property type="nucleotide sequence ID" value="NZ_BJYH01000012.1"/>
</dbReference>
<dbReference type="EMBL" id="QNUF01000026">
    <property type="protein sequence ID" value="REC72884.1"/>
    <property type="molecule type" value="Genomic_DNA"/>
</dbReference>
<evidence type="ECO:0000313" key="4">
    <source>
        <dbReference type="Proteomes" id="UP001184861"/>
    </source>
</evidence>
<evidence type="ECO:0000313" key="2">
    <source>
        <dbReference type="EMBL" id="REC72884.1"/>
    </source>
</evidence>
<reference evidence="2" key="2">
    <citation type="submission" date="2018-06" db="EMBL/GenBank/DDBJ databases">
        <authorList>
            <person name="Newman J.D."/>
            <person name="Hugo C.J."/>
            <person name="Kriek I.-M."/>
            <person name="Nel L."/>
        </authorList>
    </citation>
    <scope>NUCLEOTIDE SEQUENCE</scope>
    <source>
        <strain evidence="2">KCTC 22548</strain>
    </source>
</reference>
<name>A0AAE3YC40_9FLAO</name>
<comment type="caution">
    <text evidence="1">The sequence shown here is derived from an EMBL/GenBank/DDBJ whole genome shotgun (WGS) entry which is preliminary data.</text>
</comment>
<gene>
    <name evidence="2" type="ORF">DRF57_18695</name>
    <name evidence="1" type="ORF">J2787_004122</name>
</gene>
<evidence type="ECO:0000313" key="3">
    <source>
        <dbReference type="Proteomes" id="UP000256491"/>
    </source>
</evidence>
<dbReference type="NCBIfam" id="TIGR01847">
    <property type="entry name" value="bacteriocin_sig"/>
    <property type="match status" value="1"/>
</dbReference>
<dbReference type="AlphaFoldDB" id="A0AAE3YC40"/>
<organism evidence="1 4">
    <name type="scientific">Chryseobacterium rhizosphaerae</name>
    <dbReference type="NCBI Taxonomy" id="395937"/>
    <lineage>
        <taxon>Bacteria</taxon>
        <taxon>Pseudomonadati</taxon>
        <taxon>Bacteroidota</taxon>
        <taxon>Flavobacteriia</taxon>
        <taxon>Flavobacteriales</taxon>
        <taxon>Weeksellaceae</taxon>
        <taxon>Chryseobacterium group</taxon>
        <taxon>Chryseobacterium</taxon>
    </lineage>
</organism>
<reference evidence="1" key="3">
    <citation type="submission" date="2023-07" db="EMBL/GenBank/DDBJ databases">
        <title>Sorghum-associated microbial communities from plants grown in Nebraska, USA.</title>
        <authorList>
            <person name="Schachtman D."/>
        </authorList>
    </citation>
    <scope>NUCLEOTIDE SEQUENCE</scope>
    <source>
        <strain evidence="1">DS2360</strain>
    </source>
</reference>
<keyword evidence="3" id="KW-1185">Reference proteome</keyword>
<dbReference type="InterPro" id="IPR010133">
    <property type="entry name" value="Bacteriocin_signal_seq"/>
</dbReference>
<dbReference type="Proteomes" id="UP001184861">
    <property type="component" value="Unassembled WGS sequence"/>
</dbReference>
<proteinExistence type="predicted"/>